<protein>
    <submittedName>
        <fullName evidence="1">Uncharacterized protein</fullName>
    </submittedName>
</protein>
<evidence type="ECO:0000313" key="2">
    <source>
        <dbReference type="Proteomes" id="UP000887013"/>
    </source>
</evidence>
<keyword evidence="2" id="KW-1185">Reference proteome</keyword>
<accession>A0A8X6QVE1</accession>
<comment type="caution">
    <text evidence="1">The sequence shown here is derived from an EMBL/GenBank/DDBJ whole genome shotgun (WGS) entry which is preliminary data.</text>
</comment>
<dbReference type="AlphaFoldDB" id="A0A8X6QVE1"/>
<sequence length="98" mass="11353">MKIASTKNFPKPSHEQNVKIKLSDIDRSKIDPKSVLVFKAGINDDEFHVLVTKFGKLKLLYTGNKFIYCKENFLNSEELATDEINVREVVKKLYTYVK</sequence>
<name>A0A8X6QVE1_NEPPI</name>
<evidence type="ECO:0000313" key="1">
    <source>
        <dbReference type="EMBL" id="GFU47827.1"/>
    </source>
</evidence>
<gene>
    <name evidence="1" type="ORF">NPIL_680271</name>
</gene>
<proteinExistence type="predicted"/>
<dbReference type="EMBL" id="BMAW01086557">
    <property type="protein sequence ID" value="GFU47827.1"/>
    <property type="molecule type" value="Genomic_DNA"/>
</dbReference>
<organism evidence="1 2">
    <name type="scientific">Nephila pilipes</name>
    <name type="common">Giant wood spider</name>
    <name type="synonym">Nephila maculata</name>
    <dbReference type="NCBI Taxonomy" id="299642"/>
    <lineage>
        <taxon>Eukaryota</taxon>
        <taxon>Metazoa</taxon>
        <taxon>Ecdysozoa</taxon>
        <taxon>Arthropoda</taxon>
        <taxon>Chelicerata</taxon>
        <taxon>Arachnida</taxon>
        <taxon>Araneae</taxon>
        <taxon>Araneomorphae</taxon>
        <taxon>Entelegynae</taxon>
        <taxon>Araneoidea</taxon>
        <taxon>Nephilidae</taxon>
        <taxon>Nephila</taxon>
    </lineage>
</organism>
<dbReference type="Proteomes" id="UP000887013">
    <property type="component" value="Unassembled WGS sequence"/>
</dbReference>
<reference evidence="1" key="1">
    <citation type="submission" date="2020-08" db="EMBL/GenBank/DDBJ databases">
        <title>Multicomponent nature underlies the extraordinary mechanical properties of spider dragline silk.</title>
        <authorList>
            <person name="Kono N."/>
            <person name="Nakamura H."/>
            <person name="Mori M."/>
            <person name="Yoshida Y."/>
            <person name="Ohtoshi R."/>
            <person name="Malay A.D."/>
            <person name="Moran D.A.P."/>
            <person name="Tomita M."/>
            <person name="Numata K."/>
            <person name="Arakawa K."/>
        </authorList>
    </citation>
    <scope>NUCLEOTIDE SEQUENCE</scope>
</reference>